<dbReference type="EMBL" id="NILF01000021">
    <property type="protein sequence ID" value="TWL42118.1"/>
    <property type="molecule type" value="Genomic_DNA"/>
</dbReference>
<dbReference type="Proteomes" id="UP000429980">
    <property type="component" value="Unassembled WGS sequence"/>
</dbReference>
<protein>
    <submittedName>
        <fullName evidence="1">Uncharacterized protein</fullName>
    </submittedName>
</protein>
<evidence type="ECO:0000313" key="4">
    <source>
        <dbReference type="Proteomes" id="UP000429980"/>
    </source>
</evidence>
<comment type="caution">
    <text evidence="1">The sequence shown here is derived from an EMBL/GenBank/DDBJ whole genome shotgun (WGS) entry which is preliminary data.</text>
</comment>
<reference evidence="2 4" key="2">
    <citation type="submission" date="2019-06" db="EMBL/GenBank/DDBJ databases">
        <title>Genome sequence analysis of &gt;100 Bacillus licheniformis strains suggests intrinsic resistance to this species.</title>
        <authorList>
            <person name="Wels M."/>
            <person name="Siezen R.J."/>
            <person name="Johansen E."/>
            <person name="Stuer-Lauridsen B."/>
            <person name="Bjerre K."/>
            <person name="Nielsen B.K.K."/>
        </authorList>
    </citation>
    <scope>NUCLEOTIDE SEQUENCE [LARGE SCALE GENOMIC DNA]</scope>
    <source>
        <strain evidence="2 4">BAC-15381</strain>
    </source>
</reference>
<evidence type="ECO:0000313" key="3">
    <source>
        <dbReference type="Proteomes" id="UP000185604"/>
    </source>
</evidence>
<evidence type="ECO:0000313" key="1">
    <source>
        <dbReference type="EMBL" id="OLF87887.1"/>
    </source>
</evidence>
<proteinExistence type="predicted"/>
<dbReference type="EMBL" id="LKPO01000026">
    <property type="protein sequence ID" value="OLF87887.1"/>
    <property type="molecule type" value="Genomic_DNA"/>
</dbReference>
<name>A0A6I7TW09_9BACI</name>
<accession>A0A6I7TW09</accession>
<organism evidence="1 3">
    <name type="scientific">Bacillus paralicheniformis</name>
    <dbReference type="NCBI Taxonomy" id="1648923"/>
    <lineage>
        <taxon>Bacteria</taxon>
        <taxon>Bacillati</taxon>
        <taxon>Bacillota</taxon>
        <taxon>Bacilli</taxon>
        <taxon>Bacillales</taxon>
        <taxon>Bacillaceae</taxon>
        <taxon>Bacillus</taxon>
    </lineage>
</organism>
<evidence type="ECO:0000313" key="2">
    <source>
        <dbReference type="EMBL" id="TWL42118.1"/>
    </source>
</evidence>
<dbReference type="AlphaFoldDB" id="A0A6I7TW09"/>
<keyword evidence="4" id="KW-1185">Reference proteome</keyword>
<gene>
    <name evidence="1" type="ORF">B4121_4339</name>
    <name evidence="2" type="ORF">CHCC15381_4726</name>
</gene>
<sequence length="49" mass="5642">MDLLDWLVDDVVFDTVLFPNRALTFFLNAARWLESLTDGAGQDRHGFNE</sequence>
<reference evidence="1 3" key="1">
    <citation type="journal article" date="2016" name="Front. Microbiol.">
        <title>High-Level Heat Resistance of Spores of Bacillus amyloliquefaciens and Bacillus licheniformis Results from the Presence of a spoVA Operon in a Tn1546 Transposon.</title>
        <authorList>
            <person name="Berendsen E.M."/>
            <person name="Koning R.A."/>
            <person name="Boekhorst J."/>
            <person name="de Jong A."/>
            <person name="Kuipers O.P."/>
            <person name="Wells-Bennik M.H."/>
        </authorList>
    </citation>
    <scope>NUCLEOTIDE SEQUENCE [LARGE SCALE GENOMIC DNA]</scope>
    <source>
        <strain evidence="1 3">B4121</strain>
    </source>
</reference>
<dbReference type="Proteomes" id="UP000185604">
    <property type="component" value="Unassembled WGS sequence"/>
</dbReference>